<feature type="transmembrane region" description="Helical" evidence="1">
    <location>
        <begin position="87"/>
        <end position="114"/>
    </location>
</feature>
<evidence type="ECO:0000313" key="2">
    <source>
        <dbReference type="EMBL" id="KNF09396.1"/>
    </source>
</evidence>
<keyword evidence="1" id="KW-0812">Transmembrane</keyword>
<evidence type="ECO:0000313" key="3">
    <source>
        <dbReference type="Proteomes" id="UP000037267"/>
    </source>
</evidence>
<dbReference type="EMBL" id="LGSS01000003">
    <property type="protein sequence ID" value="KNF09396.1"/>
    <property type="molecule type" value="Genomic_DNA"/>
</dbReference>
<evidence type="ECO:0000256" key="1">
    <source>
        <dbReference type="SAM" id="Phobius"/>
    </source>
</evidence>
<protein>
    <submittedName>
        <fullName evidence="2">Uncharacterized protein</fullName>
    </submittedName>
</protein>
<accession>A0A0L0WD79</accession>
<organism evidence="2 3">
    <name type="scientific">Gottschalkia purinilytica</name>
    <name type="common">Clostridium purinilyticum</name>
    <dbReference type="NCBI Taxonomy" id="1503"/>
    <lineage>
        <taxon>Bacteria</taxon>
        <taxon>Bacillati</taxon>
        <taxon>Bacillota</taxon>
        <taxon>Tissierellia</taxon>
        <taxon>Tissierellales</taxon>
        <taxon>Gottschalkiaceae</taxon>
        <taxon>Gottschalkia</taxon>
    </lineage>
</organism>
<feature type="transmembrane region" description="Helical" evidence="1">
    <location>
        <begin position="18"/>
        <end position="38"/>
    </location>
</feature>
<gene>
    <name evidence="2" type="ORF">CLPU_3c01740</name>
</gene>
<reference evidence="3" key="1">
    <citation type="submission" date="2015-07" db="EMBL/GenBank/DDBJ databases">
        <title>Draft genome sequence of the purine-degrading Gottschalkia purinilyticum DSM 1384 (formerly Clostridium purinilyticum).</title>
        <authorList>
            <person name="Poehlein A."/>
            <person name="Schiel-Bengelsdorf B."/>
            <person name="Bengelsdorf F.R."/>
            <person name="Daniel R."/>
            <person name="Duerre P."/>
        </authorList>
    </citation>
    <scope>NUCLEOTIDE SEQUENCE [LARGE SCALE GENOMIC DNA]</scope>
    <source>
        <strain evidence="3">DSM 1384</strain>
    </source>
</reference>
<keyword evidence="1" id="KW-1133">Transmembrane helix</keyword>
<feature type="transmembrane region" description="Helical" evidence="1">
    <location>
        <begin position="135"/>
        <end position="153"/>
    </location>
</feature>
<dbReference type="RefSeq" id="WP_050354385.1">
    <property type="nucleotide sequence ID" value="NZ_LGSS01000003.1"/>
</dbReference>
<keyword evidence="1" id="KW-0472">Membrane</keyword>
<dbReference type="AlphaFoldDB" id="A0A0L0WD79"/>
<feature type="transmembrane region" description="Helical" evidence="1">
    <location>
        <begin position="233"/>
        <end position="253"/>
    </location>
</feature>
<proteinExistence type="predicted"/>
<name>A0A0L0WD79_GOTPU</name>
<sequence length="278" mass="31983">MRLTDKLIESIKSLNKSLWIIIVPILLDLHKFFLYNKIFNTTYTPTSKLFLIKIGIVSIPPSIKFIFEDLPSYLFEYNNMKLSGVVNSFSLFNVSLLILVTLILSFINGGYLSIVNKLNKEKSSIKDFFILGNKVWFKFFIVDIISIIPIALFIMNRDFAFLSVIFAVIFLLLFYLKYSFVADNLSFIDHCKKSILVLSNNLKMTLKVIFFPSVIFSVLSIPIYLLLRLGTIGIIFDIIIFSYMGTVVNKVVLDVYKNISKNMIPSENEKKSTIDIRV</sequence>
<keyword evidence="3" id="KW-1185">Reference proteome</keyword>
<comment type="caution">
    <text evidence="2">The sequence shown here is derived from an EMBL/GenBank/DDBJ whole genome shotgun (WGS) entry which is preliminary data.</text>
</comment>
<feature type="transmembrane region" description="Helical" evidence="1">
    <location>
        <begin position="208"/>
        <end position="227"/>
    </location>
</feature>
<dbReference type="Proteomes" id="UP000037267">
    <property type="component" value="Unassembled WGS sequence"/>
</dbReference>
<dbReference type="OrthoDB" id="1794874at2"/>
<feature type="transmembrane region" description="Helical" evidence="1">
    <location>
        <begin position="159"/>
        <end position="176"/>
    </location>
</feature>